<dbReference type="GO" id="GO:0008652">
    <property type="term" value="P:amino acid biosynthetic process"/>
    <property type="evidence" value="ECO:0007669"/>
    <property type="project" value="UniProtKB-KW"/>
</dbReference>
<dbReference type="Gene3D" id="3.40.50.1970">
    <property type="match status" value="1"/>
</dbReference>
<feature type="binding site" evidence="17">
    <location>
        <begin position="111"/>
        <end position="115"/>
    </location>
    <ligand>
        <name>NAD(+)</name>
        <dbReference type="ChEBI" id="CHEBI:57540"/>
    </ligand>
</feature>
<feature type="domain" description="3-dehydroquinate synthase N-terminal" evidence="18">
    <location>
        <begin position="74"/>
        <end position="184"/>
    </location>
</feature>
<dbReference type="Proteomes" id="UP000199039">
    <property type="component" value="Unassembled WGS sequence"/>
</dbReference>
<evidence type="ECO:0000256" key="16">
    <source>
        <dbReference type="ARBA" id="ARBA00023285"/>
    </source>
</evidence>
<evidence type="ECO:0000256" key="5">
    <source>
        <dbReference type="ARBA" id="ARBA00005412"/>
    </source>
</evidence>
<feature type="binding site" evidence="17">
    <location>
        <position position="157"/>
    </location>
    <ligand>
        <name>NAD(+)</name>
        <dbReference type="ChEBI" id="CHEBI:57540"/>
    </ligand>
</feature>
<evidence type="ECO:0000256" key="11">
    <source>
        <dbReference type="ARBA" id="ARBA00022741"/>
    </source>
</evidence>
<comment type="pathway">
    <text evidence="4 17">Metabolic intermediate biosynthesis; chorismate biosynthesis; chorismate from D-erythrose 4-phosphate and phosphoenolpyruvate: step 2/7.</text>
</comment>
<accession>A0A1G6JPD2</accession>
<comment type="similarity">
    <text evidence="5 17">Belongs to the sugar phosphate cyclases superfamily. Dehydroquinate synthase family.</text>
</comment>
<keyword evidence="14 17" id="KW-0057">Aromatic amino acid biosynthesis</keyword>
<proteinExistence type="inferred from homology"/>
<dbReference type="InterPro" id="IPR030960">
    <property type="entry name" value="DHQS/DOIS_N"/>
</dbReference>
<comment type="function">
    <text evidence="17">Catalyzes the conversion of 3-deoxy-D-arabino-heptulosonate 7-phosphate (DAHP) to dehydroquinate (DHQ).</text>
</comment>
<dbReference type="RefSeq" id="WP_245700920.1">
    <property type="nucleotide sequence ID" value="NZ_FMYH01000002.1"/>
</dbReference>
<name>A0A1G6JPD2_9MICO</name>
<evidence type="ECO:0000256" key="13">
    <source>
        <dbReference type="ARBA" id="ARBA00023027"/>
    </source>
</evidence>
<evidence type="ECO:0000256" key="3">
    <source>
        <dbReference type="ARBA" id="ARBA00004496"/>
    </source>
</evidence>
<dbReference type="FunFam" id="3.40.50.1970:FF:000012">
    <property type="entry name" value="3-dehydroquinate synthase"/>
    <property type="match status" value="1"/>
</dbReference>
<evidence type="ECO:0000256" key="2">
    <source>
        <dbReference type="ARBA" id="ARBA00001911"/>
    </source>
</evidence>
<keyword evidence="13 17" id="KW-0520">NAD</keyword>
<evidence type="ECO:0000256" key="4">
    <source>
        <dbReference type="ARBA" id="ARBA00004661"/>
    </source>
</evidence>
<dbReference type="InterPro" id="IPR030963">
    <property type="entry name" value="DHQ_synth_fam"/>
</dbReference>
<dbReference type="CDD" id="cd08195">
    <property type="entry name" value="DHQS"/>
    <property type="match status" value="1"/>
</dbReference>
<keyword evidence="10 17" id="KW-0479">Metal-binding</keyword>
<evidence type="ECO:0000256" key="15">
    <source>
        <dbReference type="ARBA" id="ARBA00023239"/>
    </source>
</evidence>
<evidence type="ECO:0000256" key="12">
    <source>
        <dbReference type="ARBA" id="ARBA00022833"/>
    </source>
</evidence>
<evidence type="ECO:0000313" key="20">
    <source>
        <dbReference type="EMBL" id="SDC20521.1"/>
    </source>
</evidence>
<dbReference type="GO" id="GO:0046872">
    <property type="term" value="F:metal ion binding"/>
    <property type="evidence" value="ECO:0007669"/>
    <property type="project" value="UniProtKB-KW"/>
</dbReference>
<evidence type="ECO:0000256" key="10">
    <source>
        <dbReference type="ARBA" id="ARBA00022723"/>
    </source>
</evidence>
<comment type="cofactor">
    <cofactor evidence="17">
        <name>Co(2+)</name>
        <dbReference type="ChEBI" id="CHEBI:48828"/>
    </cofactor>
    <cofactor evidence="17">
        <name>Zn(2+)</name>
        <dbReference type="ChEBI" id="CHEBI:29105"/>
    </cofactor>
    <text evidence="17">Binds 1 divalent metal cation per subunit. Can use either Co(2+) or Zn(2+).</text>
</comment>
<dbReference type="InterPro" id="IPR016037">
    <property type="entry name" value="DHQ_synth_AroB"/>
</dbReference>
<gene>
    <name evidence="17" type="primary">aroB</name>
    <name evidence="20" type="ORF">SAMN05216410_1383</name>
</gene>
<evidence type="ECO:0000256" key="17">
    <source>
        <dbReference type="HAMAP-Rule" id="MF_00110"/>
    </source>
</evidence>
<dbReference type="AlphaFoldDB" id="A0A1G6JPD2"/>
<evidence type="ECO:0000256" key="8">
    <source>
        <dbReference type="ARBA" id="ARBA00022490"/>
    </source>
</evidence>
<reference evidence="20 21" key="1">
    <citation type="submission" date="2016-09" db="EMBL/GenBank/DDBJ databases">
        <authorList>
            <person name="Capua I."/>
            <person name="De Benedictis P."/>
            <person name="Joannis T."/>
            <person name="Lombin L.H."/>
            <person name="Cattoli G."/>
        </authorList>
    </citation>
    <scope>NUCLEOTIDE SEQUENCE [LARGE SCALE GENOMIC DNA]</scope>
    <source>
        <strain evidence="20 21">ISLP-3</strain>
    </source>
</reference>
<evidence type="ECO:0000259" key="18">
    <source>
        <dbReference type="Pfam" id="PF01761"/>
    </source>
</evidence>
<dbReference type="GO" id="GO:0009073">
    <property type="term" value="P:aromatic amino acid family biosynthetic process"/>
    <property type="evidence" value="ECO:0007669"/>
    <property type="project" value="UniProtKB-KW"/>
</dbReference>
<dbReference type="STRING" id="1814289.SAMN05216410_1383"/>
<feature type="binding site" evidence="17">
    <location>
        <position position="275"/>
    </location>
    <ligand>
        <name>Zn(2+)</name>
        <dbReference type="ChEBI" id="CHEBI:29105"/>
    </ligand>
</feature>
<protein>
    <recommendedName>
        <fullName evidence="7 17">3-dehydroquinate synthase</fullName>
        <shortName evidence="17">DHQS</shortName>
        <ecNumber evidence="6 17">4.2.3.4</ecNumber>
    </recommendedName>
</protein>
<keyword evidence="12 17" id="KW-0862">Zinc</keyword>
<dbReference type="InterPro" id="IPR050071">
    <property type="entry name" value="Dehydroquinate_synthase"/>
</dbReference>
<keyword evidence="11 17" id="KW-0547">Nucleotide-binding</keyword>
<evidence type="ECO:0000256" key="9">
    <source>
        <dbReference type="ARBA" id="ARBA00022605"/>
    </source>
</evidence>
<evidence type="ECO:0000256" key="14">
    <source>
        <dbReference type="ARBA" id="ARBA00023141"/>
    </source>
</evidence>
<comment type="caution">
    <text evidence="17">Lacks conserved residue(s) required for the propagation of feature annotation.</text>
</comment>
<evidence type="ECO:0000259" key="19">
    <source>
        <dbReference type="Pfam" id="PF24621"/>
    </source>
</evidence>
<dbReference type="SUPFAM" id="SSF56796">
    <property type="entry name" value="Dehydroquinate synthase-like"/>
    <property type="match status" value="1"/>
</dbReference>
<sequence length="381" mass="40915">MSDQPQTQPPARVRVTAERTYDVVIGRQLLGELPGLLGTSVRKVLIVHTEALEASAAAVREDLLAQGYEALLAVIPDAEGAKSIDVVAFCWQVLGQSDFTRSDAIVSIGGGATTDVAGFIAATWLRGIQVFHIPTTLLAMVDAAVGGKTGINTAEGKNLVGSFHSPSGVLCDLVALETLPRWDFVAGLAEIIKTGFIADPLILDLVEANAAALQAWPVADDHLWAVVRELVERSVAVKARVVSEDLKEASLREILNYGHTLAHAIEQVERYAWRHGAAVSVGMVFAAELARLAGRLDDSVVDRHRSILMSVGLPVTYRGDRWEQLLSVMRRDKKSRGDLLRFVVLEAVGKPARLEGPDPTLLVAAYAEISADAPTSRVVSL</sequence>
<dbReference type="PANTHER" id="PTHR43622">
    <property type="entry name" value="3-DEHYDROQUINATE SYNTHASE"/>
    <property type="match status" value="1"/>
</dbReference>
<feature type="binding site" evidence="17">
    <location>
        <position position="148"/>
    </location>
    <ligand>
        <name>NAD(+)</name>
        <dbReference type="ChEBI" id="CHEBI:57540"/>
    </ligand>
</feature>
<evidence type="ECO:0000313" key="21">
    <source>
        <dbReference type="Proteomes" id="UP000199039"/>
    </source>
</evidence>
<dbReference type="GO" id="GO:0005737">
    <property type="term" value="C:cytoplasm"/>
    <property type="evidence" value="ECO:0007669"/>
    <property type="project" value="UniProtKB-SubCell"/>
</dbReference>
<feature type="domain" description="3-dehydroquinate synthase C-terminal" evidence="19">
    <location>
        <begin position="187"/>
        <end position="335"/>
    </location>
</feature>
<feature type="binding site" evidence="17">
    <location>
        <position position="190"/>
    </location>
    <ligand>
        <name>Zn(2+)</name>
        <dbReference type="ChEBI" id="CHEBI:29105"/>
    </ligand>
</feature>
<dbReference type="HAMAP" id="MF_00110">
    <property type="entry name" value="DHQ_synthase"/>
    <property type="match status" value="1"/>
</dbReference>
<dbReference type="PIRSF" id="PIRSF001455">
    <property type="entry name" value="DHQ_synth"/>
    <property type="match status" value="1"/>
</dbReference>
<dbReference type="EMBL" id="FMYH01000002">
    <property type="protein sequence ID" value="SDC20521.1"/>
    <property type="molecule type" value="Genomic_DNA"/>
</dbReference>
<dbReference type="PANTHER" id="PTHR43622:SF7">
    <property type="entry name" value="3-DEHYDROQUINATE SYNTHASE, CHLOROPLASTIC"/>
    <property type="match status" value="1"/>
</dbReference>
<comment type="catalytic activity">
    <reaction evidence="1 17">
        <text>7-phospho-2-dehydro-3-deoxy-D-arabino-heptonate = 3-dehydroquinate + phosphate</text>
        <dbReference type="Rhea" id="RHEA:21968"/>
        <dbReference type="ChEBI" id="CHEBI:32364"/>
        <dbReference type="ChEBI" id="CHEBI:43474"/>
        <dbReference type="ChEBI" id="CHEBI:58394"/>
        <dbReference type="EC" id="4.2.3.4"/>
    </reaction>
</comment>
<evidence type="ECO:0000256" key="7">
    <source>
        <dbReference type="ARBA" id="ARBA00017684"/>
    </source>
</evidence>
<comment type="cofactor">
    <cofactor evidence="2 17">
        <name>NAD(+)</name>
        <dbReference type="ChEBI" id="CHEBI:57540"/>
    </cofactor>
</comment>
<dbReference type="InterPro" id="IPR056179">
    <property type="entry name" value="DHQS_C"/>
</dbReference>
<dbReference type="EC" id="4.2.3.4" evidence="6 17"/>
<feature type="binding site" evidence="17">
    <location>
        <begin position="135"/>
        <end position="136"/>
    </location>
    <ligand>
        <name>NAD(+)</name>
        <dbReference type="ChEBI" id="CHEBI:57540"/>
    </ligand>
</feature>
<keyword evidence="16 17" id="KW-0170">Cobalt</keyword>
<dbReference type="GO" id="GO:0009423">
    <property type="term" value="P:chorismate biosynthetic process"/>
    <property type="evidence" value="ECO:0007669"/>
    <property type="project" value="UniProtKB-UniRule"/>
</dbReference>
<dbReference type="NCBIfam" id="TIGR01357">
    <property type="entry name" value="aroB"/>
    <property type="match status" value="1"/>
</dbReference>
<keyword evidence="9 17" id="KW-0028">Amino-acid biosynthesis</keyword>
<keyword evidence="21" id="KW-1185">Reference proteome</keyword>
<dbReference type="UniPathway" id="UPA00053">
    <property type="reaction ID" value="UER00085"/>
</dbReference>
<dbReference type="GO" id="GO:0003856">
    <property type="term" value="F:3-dehydroquinate synthase activity"/>
    <property type="evidence" value="ECO:0007669"/>
    <property type="project" value="UniProtKB-UniRule"/>
</dbReference>
<comment type="subcellular location">
    <subcellularLocation>
        <location evidence="3 17">Cytoplasm</location>
    </subcellularLocation>
</comment>
<feature type="binding site" evidence="17">
    <location>
        <begin position="77"/>
        <end position="82"/>
    </location>
    <ligand>
        <name>NAD(+)</name>
        <dbReference type="ChEBI" id="CHEBI:57540"/>
    </ligand>
</feature>
<keyword evidence="8 17" id="KW-0963">Cytoplasm</keyword>
<dbReference type="Pfam" id="PF01761">
    <property type="entry name" value="DHQ_synthase"/>
    <property type="match status" value="1"/>
</dbReference>
<organism evidence="20 21">
    <name type="scientific">Sanguibacter gelidistatuariae</name>
    <dbReference type="NCBI Taxonomy" id="1814289"/>
    <lineage>
        <taxon>Bacteria</taxon>
        <taxon>Bacillati</taxon>
        <taxon>Actinomycetota</taxon>
        <taxon>Actinomycetes</taxon>
        <taxon>Micrococcales</taxon>
        <taxon>Sanguibacteraceae</taxon>
        <taxon>Sanguibacter</taxon>
    </lineage>
</organism>
<keyword evidence="15 17" id="KW-0456">Lyase</keyword>
<evidence type="ECO:0000256" key="1">
    <source>
        <dbReference type="ARBA" id="ARBA00001393"/>
    </source>
</evidence>
<evidence type="ECO:0000256" key="6">
    <source>
        <dbReference type="ARBA" id="ARBA00013031"/>
    </source>
</evidence>
<dbReference type="GO" id="GO:0000166">
    <property type="term" value="F:nucleotide binding"/>
    <property type="evidence" value="ECO:0007669"/>
    <property type="project" value="UniProtKB-KW"/>
</dbReference>
<dbReference type="Pfam" id="PF24621">
    <property type="entry name" value="DHQS_C"/>
    <property type="match status" value="1"/>
</dbReference>
<feature type="binding site" evidence="17">
    <location>
        <position position="259"/>
    </location>
    <ligand>
        <name>Zn(2+)</name>
        <dbReference type="ChEBI" id="CHEBI:29105"/>
    </ligand>
</feature>
<dbReference type="Gene3D" id="1.20.1090.10">
    <property type="entry name" value="Dehydroquinate synthase-like - alpha domain"/>
    <property type="match status" value="1"/>
</dbReference>